<comment type="caution">
    <text evidence="10">The sequence shown here is derived from an EMBL/GenBank/DDBJ whole genome shotgun (WGS) entry which is preliminary data.</text>
</comment>
<dbReference type="InterPro" id="IPR022749">
    <property type="entry name" value="D12N6_MeTrfase_N"/>
</dbReference>
<keyword evidence="11" id="KW-1185">Reference proteome</keyword>
<evidence type="ECO:0000256" key="3">
    <source>
        <dbReference type="ARBA" id="ARBA00022603"/>
    </source>
</evidence>
<feature type="domain" description="DNA methylase adenine-specific" evidence="8">
    <location>
        <begin position="163"/>
        <end position="494"/>
    </location>
</feature>
<evidence type="ECO:0000256" key="2">
    <source>
        <dbReference type="ARBA" id="ARBA00011900"/>
    </source>
</evidence>
<evidence type="ECO:0000256" key="6">
    <source>
        <dbReference type="ARBA" id="ARBA00022747"/>
    </source>
</evidence>
<sequence length="534" mass="59396">MKELKDTLWKAADKLRGSLSASQYKDVILGLVFLKYVSDAFDERRETIRTDLLNEGYDEDQIADLIDDAEEYQGYGVFLVPEEARWAYLSENAKGKPAVGDEPAKNIGALIDAAMDAVMKANPTLAGTLPRIYNRDNIDQRRLGELVDLFNNARFSRQGEHRARDLMGEVYEYFLGAFARAEGKRGGEFFTPPSVVKVIVEVLEPSHGRVYDPCCGSGGMFVQTEKFIHEHDGDTKDISVFGQESIEETWRLAKMNLAIHGIENNGLGARWGDTFARDQHADVQMDFVMANPPFNIKHWTRNVEDPRWKYGVPPANNANYAWIQHILSKLAPGGKAGVVMANGSLASNTNGEGDIRAAIVDADLVASVVVLPPQLFRSTPIPVCLWFFLKDKTKGKQGAIDRSGQVLFIDARNDPRKSGPNREFGFMVDRAERDLDYENDIRFIGNIFHAWRGSESATSSYADVPGFCRSVTLAEIRAADYTLQPGRYVGVGEADQDTEPAEEKVARLTAALVAAFEESSMRQGLVRAALERLQ</sequence>
<keyword evidence="3" id="KW-0489">Methyltransferase</keyword>
<evidence type="ECO:0000256" key="4">
    <source>
        <dbReference type="ARBA" id="ARBA00022679"/>
    </source>
</evidence>
<dbReference type="PRINTS" id="PR00507">
    <property type="entry name" value="N12N6MTFRASE"/>
</dbReference>
<dbReference type="PANTHER" id="PTHR42998:SF1">
    <property type="entry name" value="TYPE I RESTRICTION ENZYME HINDI METHYLASE SUBUNIT"/>
    <property type="match status" value="1"/>
</dbReference>
<feature type="domain" description="N6 adenine-specific DNA methyltransferase N-terminal" evidence="9">
    <location>
        <begin position="4"/>
        <end position="150"/>
    </location>
</feature>
<evidence type="ECO:0000313" key="10">
    <source>
        <dbReference type="EMBL" id="MEQ7847446.1"/>
    </source>
</evidence>
<dbReference type="RefSeq" id="WP_349804462.1">
    <property type="nucleotide sequence ID" value="NZ_JBEGDP010000008.1"/>
</dbReference>
<evidence type="ECO:0000256" key="1">
    <source>
        <dbReference type="ARBA" id="ARBA00006594"/>
    </source>
</evidence>
<organism evidence="10 11">
    <name type="scientific">Nocardioides kribbensis</name>
    <dbReference type="NCBI Taxonomy" id="305517"/>
    <lineage>
        <taxon>Bacteria</taxon>
        <taxon>Bacillati</taxon>
        <taxon>Actinomycetota</taxon>
        <taxon>Actinomycetes</taxon>
        <taxon>Propionibacteriales</taxon>
        <taxon>Nocardioidaceae</taxon>
        <taxon>Nocardioides</taxon>
    </lineage>
</organism>
<keyword evidence="6" id="KW-0680">Restriction system</keyword>
<dbReference type="EC" id="2.1.1.72" evidence="2"/>
<comment type="catalytic activity">
    <reaction evidence="7">
        <text>a 2'-deoxyadenosine in DNA + S-adenosyl-L-methionine = an N(6)-methyl-2'-deoxyadenosine in DNA + S-adenosyl-L-homocysteine + H(+)</text>
        <dbReference type="Rhea" id="RHEA:15197"/>
        <dbReference type="Rhea" id="RHEA-COMP:12418"/>
        <dbReference type="Rhea" id="RHEA-COMP:12419"/>
        <dbReference type="ChEBI" id="CHEBI:15378"/>
        <dbReference type="ChEBI" id="CHEBI:57856"/>
        <dbReference type="ChEBI" id="CHEBI:59789"/>
        <dbReference type="ChEBI" id="CHEBI:90615"/>
        <dbReference type="ChEBI" id="CHEBI:90616"/>
        <dbReference type="EC" id="2.1.1.72"/>
    </reaction>
</comment>
<dbReference type="Gene3D" id="1.20.1260.30">
    <property type="match status" value="1"/>
</dbReference>
<dbReference type="Proteomes" id="UP001482520">
    <property type="component" value="Unassembled WGS sequence"/>
</dbReference>
<accession>A0ABV1NY51</accession>
<evidence type="ECO:0000256" key="7">
    <source>
        <dbReference type="ARBA" id="ARBA00047942"/>
    </source>
</evidence>
<gene>
    <name evidence="10" type="ORF">V6R90_09170</name>
</gene>
<dbReference type="InterPro" id="IPR038333">
    <property type="entry name" value="T1MK-like_N_sf"/>
</dbReference>
<reference evidence="10 11" key="1">
    <citation type="submission" date="2024-02" db="EMBL/GenBank/DDBJ databases">
        <title>Full genome sequence of Nocardioides kribbensis.</title>
        <authorList>
            <person name="Poletto B.L."/>
            <person name="Silva G."/>
            <person name="Galante D."/>
            <person name="Campos K.R."/>
            <person name="Santos M.B.N."/>
            <person name="Sacchi C.T."/>
        </authorList>
    </citation>
    <scope>NUCLEOTIDE SEQUENCE [LARGE SCALE GENOMIC DNA]</scope>
    <source>
        <strain evidence="10 11">O4R</strain>
    </source>
</reference>
<keyword evidence="4" id="KW-0808">Transferase</keyword>
<dbReference type="InterPro" id="IPR029063">
    <property type="entry name" value="SAM-dependent_MTases_sf"/>
</dbReference>
<keyword evidence="5" id="KW-0949">S-adenosyl-L-methionine</keyword>
<dbReference type="PANTHER" id="PTHR42998">
    <property type="entry name" value="TYPE I RESTRICTION ENZYME HINDVIIP M PROTEIN-RELATED"/>
    <property type="match status" value="1"/>
</dbReference>
<name>A0ABV1NY51_9ACTN</name>
<dbReference type="Pfam" id="PF02384">
    <property type="entry name" value="N6_Mtase"/>
    <property type="match status" value="1"/>
</dbReference>
<dbReference type="EMBL" id="JBEGDP010000008">
    <property type="protein sequence ID" value="MEQ7847446.1"/>
    <property type="molecule type" value="Genomic_DNA"/>
</dbReference>
<dbReference type="Pfam" id="PF12161">
    <property type="entry name" value="HsdM_N"/>
    <property type="match status" value="1"/>
</dbReference>
<comment type="similarity">
    <text evidence="1">Belongs to the N(4)/N(6)-methyltransferase family.</text>
</comment>
<dbReference type="SUPFAM" id="SSF53335">
    <property type="entry name" value="S-adenosyl-L-methionine-dependent methyltransferases"/>
    <property type="match status" value="1"/>
</dbReference>
<dbReference type="InterPro" id="IPR003356">
    <property type="entry name" value="DNA_methylase_A-5"/>
</dbReference>
<protein>
    <recommendedName>
        <fullName evidence="2">site-specific DNA-methyltransferase (adenine-specific)</fullName>
        <ecNumber evidence="2">2.1.1.72</ecNumber>
    </recommendedName>
</protein>
<evidence type="ECO:0000259" key="8">
    <source>
        <dbReference type="Pfam" id="PF02384"/>
    </source>
</evidence>
<evidence type="ECO:0000256" key="5">
    <source>
        <dbReference type="ARBA" id="ARBA00022691"/>
    </source>
</evidence>
<evidence type="ECO:0000313" key="11">
    <source>
        <dbReference type="Proteomes" id="UP001482520"/>
    </source>
</evidence>
<proteinExistence type="inferred from homology"/>
<evidence type="ECO:0000259" key="9">
    <source>
        <dbReference type="Pfam" id="PF12161"/>
    </source>
</evidence>
<dbReference type="InterPro" id="IPR052916">
    <property type="entry name" value="Type-I_RE_MTase_Subunit"/>
</dbReference>
<dbReference type="Gene3D" id="3.40.50.150">
    <property type="entry name" value="Vaccinia Virus protein VP39"/>
    <property type="match status" value="1"/>
</dbReference>